<reference evidence="4" key="1">
    <citation type="submission" date="2021-06" db="EMBL/GenBank/DDBJ databases">
        <authorList>
            <person name="Kallberg Y."/>
            <person name="Tangrot J."/>
            <person name="Rosling A."/>
        </authorList>
    </citation>
    <scope>NUCLEOTIDE SEQUENCE</scope>
    <source>
        <strain evidence="4">UK204</strain>
    </source>
</reference>
<evidence type="ECO:0000313" key="5">
    <source>
        <dbReference type="Proteomes" id="UP000789570"/>
    </source>
</evidence>
<comment type="caution">
    <text evidence="4">The sequence shown here is derived from an EMBL/GenBank/DDBJ whole genome shotgun (WGS) entry which is preliminary data.</text>
</comment>
<feature type="transmembrane region" description="Helical" evidence="2">
    <location>
        <begin position="314"/>
        <end position="334"/>
    </location>
</feature>
<feature type="chain" id="PRO_5040257708" evidence="3">
    <location>
        <begin position="25"/>
        <end position="578"/>
    </location>
</feature>
<proteinExistence type="predicted"/>
<feature type="transmembrane region" description="Helical" evidence="2">
    <location>
        <begin position="491"/>
        <end position="512"/>
    </location>
</feature>
<evidence type="ECO:0000256" key="2">
    <source>
        <dbReference type="SAM" id="Phobius"/>
    </source>
</evidence>
<sequence>MYTGKFIDFCVLLLIICNSTYCTAKLSLFDQSKNELASFDTINFIWIKSSLISLSNASLVIGEFLSGSTPCRIKPPSIPNIDVILIKFDKASTNYGCSSYADVIQSNGWLDDQDDQPETAEFPSTESITITTTISGCELSSTPKSTTICNNALSLNMVQPRDDVSTPKVIIFSSMNGGDPGIRDKYYGDFKILSKAKSNLALIRRSDAKKVSKLKPKTSFVEFISETGPWMELLESKELKIWSILFGILYSSIIISSFSLFVLAIKKYKCAPTNPRLWLFIAIISCACIFLSMLEYDPWAMRSNHLSELKYESIVMTGYYVLCLSYAIFLFPWIKATKNLSEEVIYRIELVQKLCRIFQFGIIIAILLKTGSIIFYLFRFSSMKFIIPSKILQLIFMILEGLFCLITMLIFGIFGTIIFFARMHEQRLIRALRKRRRPNNDVPSQPSARQARVDKEIITSLTLTILLIISLLFITLQKVTIYLSVTIQSFWITRITFDVSNIFCSLVLLFGLHSNTIGKYSHMTYTGSSDENVTISTISPPPSRDSSLHNSSIAAGATSRHKRRTTVEILFGRRSLGL</sequence>
<feature type="transmembrane region" description="Helical" evidence="2">
    <location>
        <begin position="277"/>
        <end position="294"/>
    </location>
</feature>
<keyword evidence="2" id="KW-1133">Transmembrane helix</keyword>
<keyword evidence="2" id="KW-0812">Transmembrane</keyword>
<feature type="transmembrane region" description="Helical" evidence="2">
    <location>
        <begin position="457"/>
        <end position="476"/>
    </location>
</feature>
<evidence type="ECO:0000256" key="3">
    <source>
        <dbReference type="SAM" id="SignalP"/>
    </source>
</evidence>
<organism evidence="4 5">
    <name type="scientific">Funneliformis caledonium</name>
    <dbReference type="NCBI Taxonomy" id="1117310"/>
    <lineage>
        <taxon>Eukaryota</taxon>
        <taxon>Fungi</taxon>
        <taxon>Fungi incertae sedis</taxon>
        <taxon>Mucoromycota</taxon>
        <taxon>Glomeromycotina</taxon>
        <taxon>Glomeromycetes</taxon>
        <taxon>Glomerales</taxon>
        <taxon>Glomeraceae</taxon>
        <taxon>Funneliformis</taxon>
    </lineage>
</organism>
<feature type="region of interest" description="Disordered" evidence="1">
    <location>
        <begin position="537"/>
        <end position="560"/>
    </location>
</feature>
<keyword evidence="5" id="KW-1185">Reference proteome</keyword>
<keyword evidence="2" id="KW-0472">Membrane</keyword>
<name>A0A9N8VMG3_9GLOM</name>
<dbReference type="Proteomes" id="UP000789570">
    <property type="component" value="Unassembled WGS sequence"/>
</dbReference>
<accession>A0A9N8VMG3</accession>
<dbReference type="EMBL" id="CAJVPQ010000196">
    <property type="protein sequence ID" value="CAG8455910.1"/>
    <property type="molecule type" value="Genomic_DNA"/>
</dbReference>
<dbReference type="OrthoDB" id="2450036at2759"/>
<feature type="compositionally biased region" description="Polar residues" evidence="1">
    <location>
        <begin position="537"/>
        <end position="553"/>
    </location>
</feature>
<evidence type="ECO:0000256" key="1">
    <source>
        <dbReference type="SAM" id="MobiDB-lite"/>
    </source>
</evidence>
<dbReference type="AlphaFoldDB" id="A0A9N8VMG3"/>
<keyword evidence="3" id="KW-0732">Signal</keyword>
<feature type="transmembrane region" description="Helical" evidence="2">
    <location>
        <begin position="354"/>
        <end position="379"/>
    </location>
</feature>
<evidence type="ECO:0000313" key="4">
    <source>
        <dbReference type="EMBL" id="CAG8455910.1"/>
    </source>
</evidence>
<feature type="transmembrane region" description="Helical" evidence="2">
    <location>
        <begin position="241"/>
        <end position="265"/>
    </location>
</feature>
<protein>
    <submittedName>
        <fullName evidence="4">13832_t:CDS:1</fullName>
    </submittedName>
</protein>
<gene>
    <name evidence="4" type="ORF">FCALED_LOCUS1494</name>
</gene>
<feature type="transmembrane region" description="Helical" evidence="2">
    <location>
        <begin position="391"/>
        <end position="420"/>
    </location>
</feature>
<feature type="signal peptide" evidence="3">
    <location>
        <begin position="1"/>
        <end position="24"/>
    </location>
</feature>